<evidence type="ECO:0000259" key="3">
    <source>
        <dbReference type="PROSITE" id="PS50846"/>
    </source>
</evidence>
<dbReference type="InterPro" id="IPR006121">
    <property type="entry name" value="HMA_dom"/>
</dbReference>
<feature type="region of interest" description="Disordered" evidence="2">
    <location>
        <begin position="76"/>
        <end position="116"/>
    </location>
</feature>
<evidence type="ECO:0000256" key="1">
    <source>
        <dbReference type="ARBA" id="ARBA00004170"/>
    </source>
</evidence>
<organism evidence="4 5">
    <name type="scientific">Mikania micrantha</name>
    <name type="common">bitter vine</name>
    <dbReference type="NCBI Taxonomy" id="192012"/>
    <lineage>
        <taxon>Eukaryota</taxon>
        <taxon>Viridiplantae</taxon>
        <taxon>Streptophyta</taxon>
        <taxon>Embryophyta</taxon>
        <taxon>Tracheophyta</taxon>
        <taxon>Spermatophyta</taxon>
        <taxon>Magnoliopsida</taxon>
        <taxon>eudicotyledons</taxon>
        <taxon>Gunneridae</taxon>
        <taxon>Pentapetalae</taxon>
        <taxon>asterids</taxon>
        <taxon>campanulids</taxon>
        <taxon>Asterales</taxon>
        <taxon>Asteraceae</taxon>
        <taxon>Asteroideae</taxon>
        <taxon>Heliantheae alliance</taxon>
        <taxon>Eupatorieae</taxon>
        <taxon>Mikania</taxon>
    </lineage>
</organism>
<gene>
    <name evidence="4" type="ORF">E3N88_02952</name>
</gene>
<dbReference type="OrthoDB" id="773760at2759"/>
<name>A0A5N6Q722_9ASTR</name>
<proteinExistence type="predicted"/>
<dbReference type="Pfam" id="PF00403">
    <property type="entry name" value="HMA"/>
    <property type="match status" value="2"/>
</dbReference>
<dbReference type="GO" id="GO:0009626">
    <property type="term" value="P:plant-type hypersensitive response"/>
    <property type="evidence" value="ECO:0007669"/>
    <property type="project" value="UniProtKB-KW"/>
</dbReference>
<accession>A0A5N6Q722</accession>
<dbReference type="InterPro" id="IPR044594">
    <property type="entry name" value="HIPP01/3/5/6"/>
</dbReference>
<sequence length="247" mass="27575">MGEKDDTKKPADADGGAITVVLKLDFHCDGCAKKIKKSISQFEGVETVKVDTAGNKLTVTGKVDPTRIKERVEYKTKKQAEILSPQPKKDVGTGEEQKESPPEKKSDDKKPKDPQSATVVLKIPLHCDGCINKIKRAISKIDGVESVTVDSRKDLVTVKGTFNVKELIPHLKEKFKRKVDIVPPKEEDKDGDIKDDKIKDGGGGEDNKKDIESVNKFEYHGESPHTYMMQMYNPSYYHQDYGVLMLV</sequence>
<evidence type="ECO:0000256" key="2">
    <source>
        <dbReference type="SAM" id="MobiDB-lite"/>
    </source>
</evidence>
<evidence type="ECO:0000313" key="5">
    <source>
        <dbReference type="Proteomes" id="UP000326396"/>
    </source>
</evidence>
<dbReference type="PROSITE" id="PS50846">
    <property type="entry name" value="HMA_2"/>
    <property type="match status" value="2"/>
</dbReference>
<dbReference type="AlphaFoldDB" id="A0A5N6Q722"/>
<dbReference type="InterPro" id="IPR036163">
    <property type="entry name" value="HMA_dom_sf"/>
</dbReference>
<dbReference type="SUPFAM" id="SSF55008">
    <property type="entry name" value="HMA, heavy metal-associated domain"/>
    <property type="match status" value="2"/>
</dbReference>
<feature type="domain" description="HMA" evidence="3">
    <location>
        <begin position="116"/>
        <end position="179"/>
    </location>
</feature>
<comment type="subcellular location">
    <subcellularLocation>
        <location evidence="1">Membrane</location>
        <topology evidence="1">Peripheral membrane protein</topology>
    </subcellularLocation>
</comment>
<feature type="region of interest" description="Disordered" evidence="2">
    <location>
        <begin position="184"/>
        <end position="212"/>
    </location>
</feature>
<feature type="compositionally biased region" description="Basic and acidic residues" evidence="2">
    <location>
        <begin position="87"/>
        <end position="113"/>
    </location>
</feature>
<dbReference type="Gene3D" id="3.30.70.100">
    <property type="match status" value="2"/>
</dbReference>
<dbReference type="EMBL" id="SZYD01000001">
    <property type="protein sequence ID" value="KAD7479816.1"/>
    <property type="molecule type" value="Genomic_DNA"/>
</dbReference>
<feature type="domain" description="HMA" evidence="3">
    <location>
        <begin position="17"/>
        <end position="80"/>
    </location>
</feature>
<dbReference type="CDD" id="cd00371">
    <property type="entry name" value="HMA"/>
    <property type="match status" value="2"/>
</dbReference>
<reference evidence="4 5" key="1">
    <citation type="submission" date="2019-05" db="EMBL/GenBank/DDBJ databases">
        <title>Mikania micrantha, genome provides insights into the molecular mechanism of rapid growth.</title>
        <authorList>
            <person name="Liu B."/>
        </authorList>
    </citation>
    <scope>NUCLEOTIDE SEQUENCE [LARGE SCALE GENOMIC DNA]</scope>
    <source>
        <strain evidence="4">NLD-2019</strain>
        <tissue evidence="4">Leaf</tissue>
    </source>
</reference>
<comment type="caution">
    <text evidence="4">The sequence shown here is derived from an EMBL/GenBank/DDBJ whole genome shotgun (WGS) entry which is preliminary data.</text>
</comment>
<keyword evidence="5" id="KW-1185">Reference proteome</keyword>
<evidence type="ECO:0000313" key="4">
    <source>
        <dbReference type="EMBL" id="KAD7479816.1"/>
    </source>
</evidence>
<protein>
    <recommendedName>
        <fullName evidence="3">HMA domain-containing protein</fullName>
    </recommendedName>
</protein>
<dbReference type="GO" id="GO:0016020">
    <property type="term" value="C:membrane"/>
    <property type="evidence" value="ECO:0007669"/>
    <property type="project" value="UniProtKB-SubCell"/>
</dbReference>
<dbReference type="Proteomes" id="UP000326396">
    <property type="component" value="Linkage Group LG1"/>
</dbReference>
<dbReference type="PANTHER" id="PTHR46413:SF1">
    <property type="entry name" value="HEAVY METAL-ASSOCIATED ISOPRENYLATED PLANT PROTEIN 6"/>
    <property type="match status" value="1"/>
</dbReference>
<dbReference type="PANTHER" id="PTHR46413">
    <property type="entry name" value="HEAVY METAL-ASSOCIATED ISOPRENYLATED PLANT PROTEIN 6"/>
    <property type="match status" value="1"/>
</dbReference>
<dbReference type="GO" id="GO:0046872">
    <property type="term" value="F:metal ion binding"/>
    <property type="evidence" value="ECO:0007669"/>
    <property type="project" value="InterPro"/>
</dbReference>